<comment type="caution">
    <text evidence="2">The sequence shown here is derived from an EMBL/GenBank/DDBJ whole genome shotgun (WGS) entry which is preliminary data.</text>
</comment>
<dbReference type="EMBL" id="JBHFNT010000250">
    <property type="protein sequence ID" value="MFB2838458.1"/>
    <property type="molecule type" value="Genomic_DNA"/>
</dbReference>
<reference evidence="2 3" key="1">
    <citation type="submission" date="2024-09" db="EMBL/GenBank/DDBJ databases">
        <title>Floridaenema gen nov. (Aerosakkonemataceae, Aerosakkonematales ord. nov., Cyanobacteria) from benthic tropical and subtropical fresh waters, with the description of four new species.</title>
        <authorList>
            <person name="Moretto J.A."/>
            <person name="Berthold D.E."/>
            <person name="Lefler F.W."/>
            <person name="Huang I.-S."/>
            <person name="Laughinghouse H. IV."/>
        </authorList>
    </citation>
    <scope>NUCLEOTIDE SEQUENCE [LARGE SCALE GENOMIC DNA]</scope>
    <source>
        <strain evidence="2 3">BLCC-F167</strain>
    </source>
</reference>
<proteinExistence type="predicted"/>
<evidence type="ECO:0000313" key="2">
    <source>
        <dbReference type="EMBL" id="MFB2838458.1"/>
    </source>
</evidence>
<accession>A0ABV4WV06</accession>
<dbReference type="SUPFAM" id="SSF47090">
    <property type="entry name" value="PGBD-like"/>
    <property type="match status" value="1"/>
</dbReference>
<feature type="domain" description="Peptidoglycan binding-like" evidence="1">
    <location>
        <begin position="122"/>
        <end position="171"/>
    </location>
</feature>
<evidence type="ECO:0000313" key="3">
    <source>
        <dbReference type="Proteomes" id="UP001576780"/>
    </source>
</evidence>
<keyword evidence="3" id="KW-1185">Reference proteome</keyword>
<dbReference type="Pfam" id="PF01471">
    <property type="entry name" value="PG_binding_1"/>
    <property type="match status" value="1"/>
</dbReference>
<evidence type="ECO:0000259" key="1">
    <source>
        <dbReference type="Pfam" id="PF01471"/>
    </source>
</evidence>
<name>A0ABV4WV06_9CYAN</name>
<gene>
    <name evidence="2" type="ORF">ACE1CA_28530</name>
</gene>
<dbReference type="Proteomes" id="UP001576780">
    <property type="component" value="Unassembled WGS sequence"/>
</dbReference>
<dbReference type="RefSeq" id="WP_413280770.1">
    <property type="nucleotide sequence ID" value="NZ_JBHFNT010000250.1"/>
</dbReference>
<sequence>MKDLLNKLIQIHQIKISEFHIKKVLEYCRLASRSTLSEPEADRMAEILELALSDSFLDFLINEADHFLAHHLDLIDKSFIKNEQAKLEVKLLEFLISPSNEGSDTSLVWDQDLSDGIYNLSKRLQQELKQEGFDPGPIDGVYGPRTQEALKKFNHAKKLDSKGVELPETLALLLH</sequence>
<protein>
    <submittedName>
        <fullName evidence="2">Peptidoglycan-binding protein</fullName>
    </submittedName>
</protein>
<dbReference type="Gene3D" id="1.10.101.10">
    <property type="entry name" value="PGBD-like superfamily/PGBD"/>
    <property type="match status" value="1"/>
</dbReference>
<dbReference type="InterPro" id="IPR036365">
    <property type="entry name" value="PGBD-like_sf"/>
</dbReference>
<dbReference type="InterPro" id="IPR002477">
    <property type="entry name" value="Peptidoglycan-bd-like"/>
</dbReference>
<organism evidence="2 3">
    <name type="scientific">Floridaenema evergladense BLCC-F167</name>
    <dbReference type="NCBI Taxonomy" id="3153639"/>
    <lineage>
        <taxon>Bacteria</taxon>
        <taxon>Bacillati</taxon>
        <taxon>Cyanobacteriota</taxon>
        <taxon>Cyanophyceae</taxon>
        <taxon>Oscillatoriophycideae</taxon>
        <taxon>Aerosakkonematales</taxon>
        <taxon>Aerosakkonemataceae</taxon>
        <taxon>Floridanema</taxon>
        <taxon>Floridanema evergladense</taxon>
    </lineage>
</organism>
<dbReference type="InterPro" id="IPR036366">
    <property type="entry name" value="PGBDSf"/>
</dbReference>